<feature type="binding site" description="in other chain" evidence="7">
    <location>
        <begin position="210"/>
        <end position="213"/>
    </location>
    <ligand>
        <name>pyridoxal 5'-phosphate</name>
        <dbReference type="ChEBI" id="CHEBI:597326"/>
        <note>ligand shared between dimeric partners</note>
    </ligand>
</feature>
<feature type="binding site" evidence="7">
    <location>
        <position position="136"/>
    </location>
    <ligand>
        <name>substrate</name>
    </ligand>
</feature>
<dbReference type="FunFam" id="3.90.1150.10:FF:000004">
    <property type="entry name" value="2-amino-3-ketobutyrate coenzyme A ligase"/>
    <property type="match status" value="1"/>
</dbReference>
<comment type="pathway">
    <text evidence="2">Porphyrin-containing compound metabolism; protoporphyrin-IX biosynthesis; 5-aminolevulinate from glycine: step 1/1.</text>
</comment>
<evidence type="ECO:0000256" key="3">
    <source>
        <dbReference type="ARBA" id="ARBA00010008"/>
    </source>
</evidence>
<dbReference type="HAMAP" id="MF_00985">
    <property type="entry name" value="2am3keto_CoA_ligase"/>
    <property type="match status" value="1"/>
</dbReference>
<dbReference type="FunFam" id="3.40.640.10:FF:000006">
    <property type="entry name" value="5-aminolevulinate synthase, mitochondrial"/>
    <property type="match status" value="1"/>
</dbReference>
<evidence type="ECO:0000313" key="10">
    <source>
        <dbReference type="EMBL" id="MER5078157.1"/>
    </source>
</evidence>
<feature type="binding site" evidence="7">
    <location>
        <begin position="274"/>
        <end position="275"/>
    </location>
    <ligand>
        <name>pyridoxal 5'-phosphate</name>
        <dbReference type="ChEBI" id="CHEBI:597326"/>
        <note>ligand shared between dimeric partners</note>
    </ligand>
</feature>
<comment type="catalytic activity">
    <reaction evidence="7">
        <text>glycine + acetyl-CoA = (2S)-2-amino-3-oxobutanoate + CoA</text>
        <dbReference type="Rhea" id="RHEA:20736"/>
        <dbReference type="ChEBI" id="CHEBI:57287"/>
        <dbReference type="ChEBI" id="CHEBI:57288"/>
        <dbReference type="ChEBI" id="CHEBI:57305"/>
        <dbReference type="ChEBI" id="CHEBI:78948"/>
        <dbReference type="EC" id="2.3.1.29"/>
    </reaction>
</comment>
<comment type="caution">
    <text evidence="9">The sequence shown here is derived from an EMBL/GenBank/DDBJ whole genome shotgun (WGS) entry which is preliminary data.</text>
</comment>
<dbReference type="SUPFAM" id="SSF53383">
    <property type="entry name" value="PLP-dependent transferases"/>
    <property type="match status" value="1"/>
</dbReference>
<dbReference type="InterPro" id="IPR015421">
    <property type="entry name" value="PyrdxlP-dep_Trfase_major"/>
</dbReference>
<dbReference type="NCBIfam" id="NF005394">
    <property type="entry name" value="PRK06939.1"/>
    <property type="match status" value="1"/>
</dbReference>
<evidence type="ECO:0000313" key="9">
    <source>
        <dbReference type="EMBL" id="EMP9433595.1"/>
    </source>
</evidence>
<feature type="modified residue" description="N6-(pyridoxal phosphate)lysine" evidence="7">
    <location>
        <position position="244"/>
    </location>
</feature>
<dbReference type="AlphaFoldDB" id="A0AAI9I0Y5"/>
<dbReference type="Pfam" id="PF00155">
    <property type="entry name" value="Aminotran_1_2"/>
    <property type="match status" value="1"/>
</dbReference>
<dbReference type="InterPro" id="IPR004839">
    <property type="entry name" value="Aminotransferase_I/II_large"/>
</dbReference>
<gene>
    <name evidence="7" type="primary">kbl</name>
    <name evidence="9" type="ORF">JRA39_002668</name>
    <name evidence="10" type="ORF">KDV35_15005</name>
</gene>
<reference evidence="10 11" key="1">
    <citation type="submission" date="2021-04" db="EMBL/GenBank/DDBJ databases">
        <title>Determining the burden of carbapenem-resistant Enterobacterales from a tertiary public heath setting in Bangladesh: a clinical, epidemiological, and molecular study.</title>
        <authorList>
            <person name="Farzana R."/>
            <person name="Walsh T.R."/>
        </authorList>
    </citation>
    <scope>NUCLEOTIDE SEQUENCE [LARGE SCALE GENOMIC DNA]</scope>
    <source>
        <strain evidence="11">dmpro_s316</strain>
        <strain evidence="10">Dmpro_s316</strain>
    </source>
</reference>
<dbReference type="Gene3D" id="3.40.640.10">
    <property type="entry name" value="Type I PLP-dependent aspartate aminotransferase-like (Major domain)"/>
    <property type="match status" value="1"/>
</dbReference>
<dbReference type="RefSeq" id="WP_154624178.1">
    <property type="nucleotide sequence ID" value="NZ_CP095443.1"/>
</dbReference>
<proteinExistence type="inferred from homology"/>
<feature type="binding site" description="in other chain" evidence="7">
    <location>
        <begin position="111"/>
        <end position="112"/>
    </location>
    <ligand>
        <name>pyridoxal 5'-phosphate</name>
        <dbReference type="ChEBI" id="CHEBI:597326"/>
        <note>ligand shared between dimeric partners</note>
    </ligand>
</feature>
<dbReference type="GO" id="GO:0019518">
    <property type="term" value="P:L-threonine catabolic process to glycine"/>
    <property type="evidence" value="ECO:0007669"/>
    <property type="project" value="UniProtKB-UniRule"/>
</dbReference>
<protein>
    <recommendedName>
        <fullName evidence="7">2-amino-3-ketobutyrate coenzyme A ligase</fullName>
        <shortName evidence="7">AKB ligase</shortName>
        <ecNumber evidence="7">2.3.1.29</ecNumber>
    </recommendedName>
    <alternativeName>
        <fullName evidence="7">Glycine acetyltransferase</fullName>
    </alternativeName>
</protein>
<feature type="binding site" description="in other chain" evidence="7">
    <location>
        <position position="185"/>
    </location>
    <ligand>
        <name>pyridoxal 5'-phosphate</name>
        <dbReference type="ChEBI" id="CHEBI:597326"/>
        <note>ligand shared between dimeric partners</note>
    </ligand>
</feature>
<feature type="binding site" description="in other chain" evidence="7">
    <location>
        <begin position="241"/>
        <end position="244"/>
    </location>
    <ligand>
        <name>pyridoxal 5'-phosphate</name>
        <dbReference type="ChEBI" id="CHEBI:597326"/>
        <note>ligand shared between dimeric partners</note>
    </ligand>
</feature>
<dbReference type="PROSITE" id="PS00599">
    <property type="entry name" value="AA_TRANSFER_CLASS_2"/>
    <property type="match status" value="1"/>
</dbReference>
<evidence type="ECO:0000256" key="5">
    <source>
        <dbReference type="ARBA" id="ARBA00022898"/>
    </source>
</evidence>
<comment type="subunit">
    <text evidence="7">Homodimer.</text>
</comment>
<comment type="pathway">
    <text evidence="1">Cofactor biosynthesis; biotin biosynthesis.</text>
</comment>
<evidence type="ECO:0000256" key="6">
    <source>
        <dbReference type="ARBA" id="ARBA00023315"/>
    </source>
</evidence>
<organism evidence="9">
    <name type="scientific">Providencia stuartii</name>
    <dbReference type="NCBI Taxonomy" id="588"/>
    <lineage>
        <taxon>Bacteria</taxon>
        <taxon>Pseudomonadati</taxon>
        <taxon>Pseudomonadota</taxon>
        <taxon>Gammaproteobacteria</taxon>
        <taxon>Enterobacterales</taxon>
        <taxon>Morganellaceae</taxon>
        <taxon>Providencia</taxon>
    </lineage>
</organism>
<evidence type="ECO:0000259" key="8">
    <source>
        <dbReference type="Pfam" id="PF00155"/>
    </source>
</evidence>
<comment type="cofactor">
    <cofactor evidence="7">
        <name>pyridoxal 5'-phosphate</name>
        <dbReference type="ChEBI" id="CHEBI:597326"/>
    </cofactor>
    <text evidence="7">Binds 1 pyridoxal phosphate per subunit.</text>
</comment>
<dbReference type="GO" id="GO:0005829">
    <property type="term" value="C:cytosol"/>
    <property type="evidence" value="ECO:0007669"/>
    <property type="project" value="TreeGrafter"/>
</dbReference>
<dbReference type="EMBL" id="JAGSRH010000023">
    <property type="protein sequence ID" value="MER5078157.1"/>
    <property type="molecule type" value="Genomic_DNA"/>
</dbReference>
<dbReference type="Gene3D" id="3.90.1150.10">
    <property type="entry name" value="Aspartate Aminotransferase, domain 1"/>
    <property type="match status" value="1"/>
</dbReference>
<reference evidence="9" key="2">
    <citation type="submission" date="2024-02" db="EMBL/GenBank/DDBJ databases">
        <authorList>
            <consortium name="Clinical and Environmental Microbiology Branch: Whole genome sequencing antimicrobial resistance pathogens in the healthcare setting"/>
        </authorList>
    </citation>
    <scope>NUCLEOTIDE SEQUENCE</scope>
    <source>
        <strain evidence="9">2020GO-00142</strain>
    </source>
</reference>
<dbReference type="PANTHER" id="PTHR13693:SF102">
    <property type="entry name" value="2-AMINO-3-KETOBUTYRATE COENZYME A LIGASE, MITOCHONDRIAL"/>
    <property type="match status" value="1"/>
</dbReference>
<dbReference type="GO" id="GO:0008890">
    <property type="term" value="F:glycine C-acetyltransferase activity"/>
    <property type="evidence" value="ECO:0007669"/>
    <property type="project" value="UniProtKB-UniRule"/>
</dbReference>
<dbReference type="Proteomes" id="UP001495779">
    <property type="component" value="Unassembled WGS sequence"/>
</dbReference>
<dbReference type="InterPro" id="IPR050087">
    <property type="entry name" value="AON_synthase_class-II"/>
</dbReference>
<dbReference type="InterPro" id="IPR015424">
    <property type="entry name" value="PyrdxlP-dep_Trfase"/>
</dbReference>
<dbReference type="NCBIfam" id="TIGR01822">
    <property type="entry name" value="2am3keto_CoA"/>
    <property type="match status" value="1"/>
</dbReference>
<comment type="similarity">
    <text evidence="3">Belongs to the class-II pyridoxal-phosphate-dependent aminotransferase family. BioF subfamily.</text>
</comment>
<sequence>MSELFYQQIKEQLVQTESEGLFKHERIITSSQGSDIEIVGGQHVINFCANNYLGLANHPELIEAAKQGMDSHGFGMASVRFICGTQDSHKQLEKKLADFLGMEDAILYSSCFDANGGLFETLLGPEDAVISDALNHASIIDGIRLCKAKRYRYSNNNMAELRRCLEEAKASGARHILIATDGVFSMDGVIADLKAICDLADEFQALVMVDDSHAVGFVGKNGRGTHEYCDVMGRVDIITGTLGKALGGASGGYTAAKKEVVEWLRQRSRPYLFSNSLAPAIVAASIKVIDMMSEGDELRERLWHNATLFREKMTEAGFTLAGADHAIIPVMLGDAALAQVFANELLEEGIYVTGFFYPVVPQGQARIRTQMSAAHTEDDILRVVDAFTRIGKKLNVIS</sequence>
<evidence type="ECO:0000256" key="4">
    <source>
        <dbReference type="ARBA" id="ARBA00022679"/>
    </source>
</evidence>
<evidence type="ECO:0000313" key="11">
    <source>
        <dbReference type="Proteomes" id="UP001495779"/>
    </source>
</evidence>
<accession>A0AAI9I0Y5</accession>
<feature type="domain" description="Aminotransferase class I/classII large" evidence="8">
    <location>
        <begin position="43"/>
        <end position="387"/>
    </location>
</feature>
<dbReference type="GO" id="GO:0030170">
    <property type="term" value="F:pyridoxal phosphate binding"/>
    <property type="evidence" value="ECO:0007669"/>
    <property type="project" value="UniProtKB-UniRule"/>
</dbReference>
<evidence type="ECO:0000256" key="1">
    <source>
        <dbReference type="ARBA" id="ARBA00004746"/>
    </source>
</evidence>
<dbReference type="InterPro" id="IPR011282">
    <property type="entry name" value="2am3keto_CoA_ligase"/>
</dbReference>
<dbReference type="CDD" id="cd06454">
    <property type="entry name" value="KBL_like"/>
    <property type="match status" value="1"/>
</dbReference>
<name>A0AAI9I0Y5_PROST</name>
<dbReference type="InterPro" id="IPR001917">
    <property type="entry name" value="Aminotrans_II_pyridoxalP_BS"/>
</dbReference>
<comment type="function">
    <text evidence="7">Catalyzes the cleavage of 2-amino-3-ketobutyrate to glycine and acetyl-CoA.</text>
</comment>
<feature type="binding site" evidence="7">
    <location>
        <position position="368"/>
    </location>
    <ligand>
        <name>substrate</name>
    </ligand>
</feature>
<dbReference type="InterPro" id="IPR015422">
    <property type="entry name" value="PyrdxlP-dep_Trfase_small"/>
</dbReference>
<keyword evidence="4 7" id="KW-0808">Transferase</keyword>
<evidence type="ECO:0000256" key="2">
    <source>
        <dbReference type="ARBA" id="ARBA00005029"/>
    </source>
</evidence>
<dbReference type="EC" id="2.3.1.29" evidence="7"/>
<keyword evidence="5 7" id="KW-0663">Pyridoxal phosphate</keyword>
<dbReference type="EMBL" id="AAZDVE040000021">
    <property type="protein sequence ID" value="EMP9433595.1"/>
    <property type="molecule type" value="Genomic_DNA"/>
</dbReference>
<dbReference type="PANTHER" id="PTHR13693">
    <property type="entry name" value="CLASS II AMINOTRANSFERASE/8-AMINO-7-OXONONANOATE SYNTHASE"/>
    <property type="match status" value="1"/>
</dbReference>
<evidence type="ECO:0000256" key="7">
    <source>
        <dbReference type="HAMAP-Rule" id="MF_00985"/>
    </source>
</evidence>
<comment type="pathway">
    <text evidence="7">Amino-acid degradation; L-threonine degradation via oxydo-reductase pathway; glycine from L-threonine: step 2/2.</text>
</comment>
<keyword evidence="6 7" id="KW-0012">Acyltransferase</keyword>